<dbReference type="Proteomes" id="UP000325032">
    <property type="component" value="Chromosome"/>
</dbReference>
<accession>A0A5C0WIQ7</accession>
<organism evidence="2 3">
    <name type="scientific">Bacillus safensis</name>
    <dbReference type="NCBI Taxonomy" id="561879"/>
    <lineage>
        <taxon>Bacteria</taxon>
        <taxon>Bacillati</taxon>
        <taxon>Bacillota</taxon>
        <taxon>Bacilli</taxon>
        <taxon>Bacillales</taxon>
        <taxon>Bacillaceae</taxon>
        <taxon>Bacillus</taxon>
    </lineage>
</organism>
<feature type="domain" description="Serine aminopeptidase S33" evidence="1">
    <location>
        <begin position="46"/>
        <end position="255"/>
    </location>
</feature>
<protein>
    <recommendedName>
        <fullName evidence="1">Serine aminopeptidase S33 domain-containing protein</fullName>
    </recommendedName>
</protein>
<dbReference type="SUPFAM" id="SSF53474">
    <property type="entry name" value="alpha/beta-Hydrolases"/>
    <property type="match status" value="1"/>
</dbReference>
<dbReference type="Pfam" id="PF12146">
    <property type="entry name" value="Hydrolase_4"/>
    <property type="match status" value="1"/>
</dbReference>
<dbReference type="AlphaFoldDB" id="A0A5C0WIQ7"/>
<dbReference type="PANTHER" id="PTHR11614">
    <property type="entry name" value="PHOSPHOLIPASE-RELATED"/>
    <property type="match status" value="1"/>
</dbReference>
<dbReference type="InterPro" id="IPR029058">
    <property type="entry name" value="AB_hydrolase_fold"/>
</dbReference>
<reference evidence="2 3" key="1">
    <citation type="journal article" date="2018" name="Plant Biotechnol. Rep.">
        <title>Diversity and antifungal activity of endophytic bacteria associated with Panax ginseng seedlings.</title>
        <authorList>
            <person name="Park J.M."/>
            <person name="Hong C.E."/>
            <person name="Jo S.H."/>
        </authorList>
    </citation>
    <scope>NUCLEOTIDE SEQUENCE [LARGE SCALE GENOMIC DNA]</scope>
    <source>
        <strain evidence="2 3">PgKB20</strain>
    </source>
</reference>
<keyword evidence="3" id="KW-1185">Reference proteome</keyword>
<dbReference type="EMBL" id="CP043404">
    <property type="protein sequence ID" value="QEK64118.1"/>
    <property type="molecule type" value="Genomic_DNA"/>
</dbReference>
<dbReference type="GeneID" id="61769124"/>
<dbReference type="InterPro" id="IPR022742">
    <property type="entry name" value="Hydrolase_4"/>
</dbReference>
<dbReference type="InterPro" id="IPR051044">
    <property type="entry name" value="MAG_DAG_Lipase"/>
</dbReference>
<sequence>MTDIKNEPFSFTSMQQAAPVHIPERQFISSHDGTSLAYYPFLSEKKTQANVILIHGGGAHSLAGYEHIAYTLQHDFHVNVFLLDLRGHGHSQGKKGDTPRVTDVWKDVSQVVDAIKQDQKGAIYLCGHSSGAGLLLNYLSWPKKREVDGYFFIAPEFGYKSGTARADQIPFATVQVWKFVLSAMTKGVLMSHSEAVRFHYPAWVVEQDPLLLTTITVNLSLALTPSAPKNQFAKMDRPYGMFVGSKDELYDVETFLPYHELPKEPIKKQSVYQVLEGHTHLSVLLEAGKQIGRTIQMWNPSI</sequence>
<evidence type="ECO:0000313" key="3">
    <source>
        <dbReference type="Proteomes" id="UP000325032"/>
    </source>
</evidence>
<gene>
    <name evidence="2" type="primary">ynbC</name>
    <name evidence="2" type="ORF">FX981_02361</name>
</gene>
<proteinExistence type="predicted"/>
<evidence type="ECO:0000259" key="1">
    <source>
        <dbReference type="Pfam" id="PF12146"/>
    </source>
</evidence>
<dbReference type="Gene3D" id="3.40.50.1820">
    <property type="entry name" value="alpha/beta hydrolase"/>
    <property type="match status" value="1"/>
</dbReference>
<name>A0A5C0WIQ7_BACIA</name>
<dbReference type="RefSeq" id="WP_244948476.1">
    <property type="nucleotide sequence ID" value="NZ_CP043404.1"/>
</dbReference>
<evidence type="ECO:0000313" key="2">
    <source>
        <dbReference type="EMBL" id="QEK64118.1"/>
    </source>
</evidence>